<evidence type="ECO:0000313" key="2">
    <source>
        <dbReference type="EMBL" id="CAJ64119.1"/>
    </source>
</evidence>
<dbReference type="OrthoDB" id="3218437at2"/>
<keyword evidence="3" id="KW-1185">Reference proteome</keyword>
<gene>
    <name evidence="2" type="ordered locus">FRAAL5486</name>
</gene>
<dbReference type="Proteomes" id="UP000000657">
    <property type="component" value="Chromosome"/>
</dbReference>
<dbReference type="STRING" id="326424.FRAAL5486"/>
<dbReference type="HOGENOM" id="CLU_2193123_0_0_11"/>
<evidence type="ECO:0000259" key="1">
    <source>
        <dbReference type="Pfam" id="PF12323"/>
    </source>
</evidence>
<evidence type="ECO:0000313" key="3">
    <source>
        <dbReference type="Proteomes" id="UP000000657"/>
    </source>
</evidence>
<dbReference type="Pfam" id="PF12323">
    <property type="entry name" value="HTH_OrfB_IS605"/>
    <property type="match status" value="1"/>
</dbReference>
<dbReference type="AlphaFoldDB" id="Q0REJ1"/>
<protein>
    <submittedName>
        <fullName evidence="2">Transposase (Partial)</fullName>
    </submittedName>
</protein>
<sequence>MSRYRLHPTAEQAAVMEDHCGHAQYVWNLAVEQQSWYRPAAREAHRHKDWVEKTSTSLARRHDLIRIEDLPIGHMTRSARGIIAEPGRNVRQKAGLNRSIEATAPAGR</sequence>
<reference evidence="2 3" key="1">
    <citation type="journal article" date="2007" name="Genome Res.">
        <title>Genome characteristics of facultatively symbiotic Frankia sp. strains reflect host range and host plant biogeography.</title>
        <authorList>
            <person name="Normand P."/>
            <person name="Lapierre P."/>
            <person name="Tisa L.S."/>
            <person name="Gogarten J.P."/>
            <person name="Alloisio N."/>
            <person name="Bagnarol E."/>
            <person name="Bassi C.A."/>
            <person name="Berry A.M."/>
            <person name="Bickhart D.M."/>
            <person name="Choisne N."/>
            <person name="Couloux A."/>
            <person name="Cournoyer B."/>
            <person name="Cruveiller S."/>
            <person name="Daubin V."/>
            <person name="Demange N."/>
            <person name="Francino M.P."/>
            <person name="Goltsman E."/>
            <person name="Huang Y."/>
            <person name="Kopp O.R."/>
            <person name="Labarre L."/>
            <person name="Lapidus A."/>
            <person name="Lavire C."/>
            <person name="Marechal J."/>
            <person name="Martinez M."/>
            <person name="Mastronunzio J.E."/>
            <person name="Mullin B.C."/>
            <person name="Niemann J."/>
            <person name="Pujic P."/>
            <person name="Rawnsley T."/>
            <person name="Rouy Z."/>
            <person name="Schenowitz C."/>
            <person name="Sellstedt A."/>
            <person name="Tavares F."/>
            <person name="Tomkins J.P."/>
            <person name="Vallenet D."/>
            <person name="Valverde C."/>
            <person name="Wall L.G."/>
            <person name="Wang Y."/>
            <person name="Medigue C."/>
            <person name="Benson D.R."/>
        </authorList>
    </citation>
    <scope>NUCLEOTIDE SEQUENCE [LARGE SCALE GENOMIC DNA]</scope>
    <source>
        <strain evidence="3">DSM 45986 / CECT 9034 / ACN14a</strain>
    </source>
</reference>
<feature type="domain" description="Transposase putative helix-turn-helix" evidence="1">
    <location>
        <begin position="3"/>
        <end position="37"/>
    </location>
</feature>
<proteinExistence type="predicted"/>
<organism evidence="2 3">
    <name type="scientific">Frankia alni (strain DSM 45986 / CECT 9034 / ACN14a)</name>
    <dbReference type="NCBI Taxonomy" id="326424"/>
    <lineage>
        <taxon>Bacteria</taxon>
        <taxon>Bacillati</taxon>
        <taxon>Actinomycetota</taxon>
        <taxon>Actinomycetes</taxon>
        <taxon>Frankiales</taxon>
        <taxon>Frankiaceae</taxon>
        <taxon>Frankia</taxon>
    </lineage>
</organism>
<dbReference type="KEGG" id="fal:FRAAL5486"/>
<name>Q0REJ1_FRAAA</name>
<dbReference type="EMBL" id="CT573213">
    <property type="protein sequence ID" value="CAJ64119.1"/>
    <property type="molecule type" value="Genomic_DNA"/>
</dbReference>
<dbReference type="eggNOG" id="COG0675">
    <property type="taxonomic scope" value="Bacteria"/>
</dbReference>
<dbReference type="InterPro" id="IPR021027">
    <property type="entry name" value="Transposase_put_HTH"/>
</dbReference>
<accession>Q0REJ1</accession>